<feature type="compositionally biased region" description="Acidic residues" evidence="1">
    <location>
        <begin position="208"/>
        <end position="222"/>
    </location>
</feature>
<organism evidence="2 3">
    <name type="scientific">Hericium alpestre</name>
    <dbReference type="NCBI Taxonomy" id="135208"/>
    <lineage>
        <taxon>Eukaryota</taxon>
        <taxon>Fungi</taxon>
        <taxon>Dikarya</taxon>
        <taxon>Basidiomycota</taxon>
        <taxon>Agaricomycotina</taxon>
        <taxon>Agaricomycetes</taxon>
        <taxon>Russulales</taxon>
        <taxon>Hericiaceae</taxon>
        <taxon>Hericium</taxon>
    </lineage>
</organism>
<evidence type="ECO:0000256" key="1">
    <source>
        <dbReference type="SAM" id="MobiDB-lite"/>
    </source>
</evidence>
<reference evidence="2 3" key="1">
    <citation type="submission" date="2019-02" db="EMBL/GenBank/DDBJ databases">
        <title>Genome sequencing of the rare red list fungi Hericium alpestre (H. flagellum).</title>
        <authorList>
            <person name="Buettner E."/>
            <person name="Kellner H."/>
        </authorList>
    </citation>
    <scope>NUCLEOTIDE SEQUENCE [LARGE SCALE GENOMIC DNA]</scope>
    <source>
        <strain evidence="2 3">DSM 108284</strain>
    </source>
</reference>
<feature type="region of interest" description="Disordered" evidence="1">
    <location>
        <begin position="30"/>
        <end position="71"/>
    </location>
</feature>
<evidence type="ECO:0000313" key="2">
    <source>
        <dbReference type="EMBL" id="TFY79669.1"/>
    </source>
</evidence>
<dbReference type="AlphaFoldDB" id="A0A4Z0A1H3"/>
<gene>
    <name evidence="2" type="ORF">EWM64_g4344</name>
</gene>
<dbReference type="InterPro" id="IPR011992">
    <property type="entry name" value="EF-hand-dom_pair"/>
</dbReference>
<dbReference type="OrthoDB" id="2530165at2759"/>
<keyword evidence="3" id="KW-1185">Reference proteome</keyword>
<dbReference type="EMBL" id="SFCI01000461">
    <property type="protein sequence ID" value="TFY79669.1"/>
    <property type="molecule type" value="Genomic_DNA"/>
</dbReference>
<protein>
    <recommendedName>
        <fullName evidence="4">EF-hand domain-containing protein</fullName>
    </recommendedName>
</protein>
<feature type="compositionally biased region" description="Acidic residues" evidence="1">
    <location>
        <begin position="179"/>
        <end position="200"/>
    </location>
</feature>
<dbReference type="Proteomes" id="UP000298061">
    <property type="component" value="Unassembled WGS sequence"/>
</dbReference>
<accession>A0A4Z0A1H3</accession>
<sequence>MSSEHPDVSFLALPASLRTKIDRAFDLAVSGSSSSGLSRTKAKQRAAPAGGFALPEGEEPSPGGFLLDETPAGFLHDDASGGFIPEAGPSAGGFLPDDAASGFIVEDEDVEATNDKPMHIALSQIPAALQMLDLPPDDDEVLAVFKNAASGWSDGRAQVDKESVSRKDWRAVCAVLLEAEGEGGDLDEAEEENEDEEASMEEFRPDSAEESEGDATSDEYVEEPVKQTRKRSAAASRKGTPQRKTRRRGASPSDTSEDESEEQERRLTARQKRECLNAFALFFPDLTGEVDEDAVKGKRLGVRELTKAAGALKEKIKVEEMIEMLEAFSTTPDKTMGLADFERMMVSTKMA</sequence>
<evidence type="ECO:0000313" key="3">
    <source>
        <dbReference type="Proteomes" id="UP000298061"/>
    </source>
</evidence>
<dbReference type="SUPFAM" id="SSF47473">
    <property type="entry name" value="EF-hand"/>
    <property type="match status" value="1"/>
</dbReference>
<evidence type="ECO:0008006" key="4">
    <source>
        <dbReference type="Google" id="ProtNLM"/>
    </source>
</evidence>
<name>A0A4Z0A1H3_9AGAM</name>
<dbReference type="Gene3D" id="1.10.238.10">
    <property type="entry name" value="EF-hand"/>
    <property type="match status" value="1"/>
</dbReference>
<feature type="region of interest" description="Disordered" evidence="1">
    <location>
        <begin position="179"/>
        <end position="268"/>
    </location>
</feature>
<proteinExistence type="predicted"/>
<comment type="caution">
    <text evidence="2">The sequence shown here is derived from an EMBL/GenBank/DDBJ whole genome shotgun (WGS) entry which is preliminary data.</text>
</comment>
<feature type="compositionally biased region" description="Basic residues" evidence="1">
    <location>
        <begin position="240"/>
        <end position="249"/>
    </location>
</feature>